<dbReference type="EMBL" id="JAOTOJ010000002">
    <property type="protein sequence ID" value="KAK9405840.1"/>
    <property type="molecule type" value="Genomic_DNA"/>
</dbReference>
<protein>
    <recommendedName>
        <fullName evidence="4">Coiled-coil alpha-helical rod protein 1</fullName>
    </recommendedName>
    <alternativeName>
        <fullName evidence="10">Alpha-helical coiled-coil rod protein</fullName>
    </alternativeName>
</protein>
<dbReference type="GO" id="GO:0005814">
    <property type="term" value="C:centriole"/>
    <property type="evidence" value="ECO:0007669"/>
    <property type="project" value="TreeGrafter"/>
</dbReference>
<feature type="coiled-coil region" evidence="11">
    <location>
        <begin position="572"/>
        <end position="767"/>
    </location>
</feature>
<evidence type="ECO:0000256" key="3">
    <source>
        <dbReference type="ARBA" id="ARBA00004496"/>
    </source>
</evidence>
<dbReference type="Gene3D" id="1.20.1170.10">
    <property type="match status" value="1"/>
</dbReference>
<evidence type="ECO:0000256" key="1">
    <source>
        <dbReference type="ARBA" id="ARBA00003936"/>
    </source>
</evidence>
<evidence type="ECO:0000256" key="10">
    <source>
        <dbReference type="ARBA" id="ARBA00031932"/>
    </source>
</evidence>
<dbReference type="PANTHER" id="PTHR46822">
    <property type="entry name" value="COILED-COIL ALPHA-HELICAL ROD PROTEIN 1"/>
    <property type="match status" value="1"/>
</dbReference>
<dbReference type="GO" id="GO:0006611">
    <property type="term" value="P:protein export from nucleus"/>
    <property type="evidence" value="ECO:0007669"/>
    <property type="project" value="TreeGrafter"/>
</dbReference>
<evidence type="ECO:0000256" key="8">
    <source>
        <dbReference type="ARBA" id="ARBA00023054"/>
    </source>
</evidence>
<feature type="compositionally biased region" description="Basic and acidic residues" evidence="12">
    <location>
        <begin position="204"/>
        <end position="216"/>
    </location>
</feature>
<comment type="subcellular location">
    <subcellularLocation>
        <location evidence="3">Cytoplasm</location>
    </subcellularLocation>
    <subcellularLocation>
        <location evidence="2">Nucleus</location>
    </subcellularLocation>
</comment>
<dbReference type="Pfam" id="PF07111">
    <property type="entry name" value="HCR"/>
    <property type="match status" value="1"/>
</dbReference>
<evidence type="ECO:0000256" key="7">
    <source>
        <dbReference type="ARBA" id="ARBA00022782"/>
    </source>
</evidence>
<dbReference type="AlphaFoldDB" id="A0AAW1BVU9"/>
<feature type="region of interest" description="Disordered" evidence="12">
    <location>
        <begin position="204"/>
        <end position="233"/>
    </location>
</feature>
<keyword evidence="5" id="KW-0217">Developmental protein</keyword>
<feature type="coiled-coil region" evidence="11">
    <location>
        <begin position="337"/>
        <end position="364"/>
    </location>
</feature>
<evidence type="ECO:0000256" key="5">
    <source>
        <dbReference type="ARBA" id="ARBA00022473"/>
    </source>
</evidence>
<feature type="coiled-coil region" evidence="11">
    <location>
        <begin position="419"/>
        <end position="516"/>
    </location>
</feature>
<feature type="region of interest" description="Disordered" evidence="12">
    <location>
        <begin position="788"/>
        <end position="847"/>
    </location>
</feature>
<name>A0AAW1BVU9_CROAD</name>
<dbReference type="Proteomes" id="UP001474421">
    <property type="component" value="Unassembled WGS sequence"/>
</dbReference>
<feature type="compositionally biased region" description="Basic and acidic residues" evidence="12">
    <location>
        <begin position="894"/>
        <end position="910"/>
    </location>
</feature>
<comment type="function">
    <text evidence="1">May be a regulator of keratinocyte proliferation or differentiation.</text>
</comment>
<gene>
    <name evidence="13" type="ORF">NXF25_004614</name>
</gene>
<dbReference type="GO" id="GO:0005634">
    <property type="term" value="C:nucleus"/>
    <property type="evidence" value="ECO:0007669"/>
    <property type="project" value="UniProtKB-SubCell"/>
</dbReference>
<organism evidence="13 14">
    <name type="scientific">Crotalus adamanteus</name>
    <name type="common">Eastern diamondback rattlesnake</name>
    <dbReference type="NCBI Taxonomy" id="8729"/>
    <lineage>
        <taxon>Eukaryota</taxon>
        <taxon>Metazoa</taxon>
        <taxon>Chordata</taxon>
        <taxon>Craniata</taxon>
        <taxon>Vertebrata</taxon>
        <taxon>Euteleostomi</taxon>
        <taxon>Lepidosauria</taxon>
        <taxon>Squamata</taxon>
        <taxon>Bifurcata</taxon>
        <taxon>Unidentata</taxon>
        <taxon>Episquamata</taxon>
        <taxon>Toxicofera</taxon>
        <taxon>Serpentes</taxon>
        <taxon>Colubroidea</taxon>
        <taxon>Viperidae</taxon>
        <taxon>Crotalinae</taxon>
        <taxon>Crotalus</taxon>
    </lineage>
</organism>
<keyword evidence="7" id="KW-0221">Differentiation</keyword>
<proteinExistence type="predicted"/>
<dbReference type="InterPro" id="IPR009800">
    <property type="entry name" value="HCR"/>
</dbReference>
<sequence>MAKRKDSDKHLDPPAVFQITRPTGFRELVPPSHFQSQSAPPPTVATTGPWGATAYPSWEEAAELRRENLRLKNELERRTTIVDKTEDSKDKTRLAEPSNVTLAMSQQAEIISHQLHEIQRLESDVGALRVSSAQQEATIAARENTLSDLQGELTLLKSQNLTEVAALKTELEEVRKRSQQEKEALRNELEELRKQSQLEAGSLREELESAKERTNHEITLAQGELQQMREEREVERRRQEARVQECRQSVLKEYQTKLDKLSEVYEAEVTSLKQQICAFQQDLEAQRKEASQLREKKDILQNQLSVTEANLASQNALVLQLKTYVGEQKSSKPGFEQEQLINRIQQLEDEKEALKMTAELLQVRVASLGDILTLQETELGKKVHLQDPLQSESSKKLQCLLTRWREKVFSLLVQLKSQELSHRDDTKRLEKKVKELEEEVASSEQKAVLLLHSLEDKTAEADMERVRNKTLQAEMLRSNEQMHGFQQRAEAGERALRELADFISRLKQQLMGQEEKWKAALSRLLGLGNRVSFATKRVDTIQGLVCRKIALAKLQQEEKHFAGIGQGIQPSYEDLQAELRMLHEERDRLSAELKHGAQLIEKKVAEARERAESDLSKMRETLQNLQETLEAKTAVEQELRQQLEATEKQLETTNHELLRSTGAADGLREEVGQLRGEYERALQDKITEVETQLRKDLSEMEKALNTARREHAKAVVALRQAERQAARDKARSEELAKIQESATQQEMAHLEGRLQELERDKNLLMATLRQEGLLAQYRQNRLSAVPAKSIRKAGTSPPSKESLFAVTRPPPSTTQSPSAGRTRRDAQAHPDAPTNQGLPPPQPGSASRALMLADRPRAFPANGKAGFRCERPIGIGGYCRSSFRSLQLGQLEGSARRSEPGERHCKEPPAEKLNSPPPTPGRDSSRQDSRRTFLGNSRRRQGDGGSRTLPPKILLLRRCPGSGTALPGRAGRGYSRIACKEGRSSSASLSGKP</sequence>
<comment type="caution">
    <text evidence="13">The sequence shown here is derived from an EMBL/GenBank/DDBJ whole genome shotgun (WGS) entry which is preliminary data.</text>
</comment>
<evidence type="ECO:0000256" key="11">
    <source>
        <dbReference type="SAM" id="Coils"/>
    </source>
</evidence>
<feature type="region of interest" description="Disordered" evidence="12">
    <location>
        <begin position="29"/>
        <end position="52"/>
    </location>
</feature>
<evidence type="ECO:0000313" key="14">
    <source>
        <dbReference type="Proteomes" id="UP001474421"/>
    </source>
</evidence>
<keyword evidence="6" id="KW-0963">Cytoplasm</keyword>
<dbReference type="GO" id="GO:0030154">
    <property type="term" value="P:cell differentiation"/>
    <property type="evidence" value="ECO:0007669"/>
    <property type="project" value="UniProtKB-KW"/>
</dbReference>
<evidence type="ECO:0000256" key="2">
    <source>
        <dbReference type="ARBA" id="ARBA00004123"/>
    </source>
</evidence>
<dbReference type="GO" id="GO:0005737">
    <property type="term" value="C:cytoplasm"/>
    <property type="evidence" value="ECO:0007669"/>
    <property type="project" value="UniProtKB-SubCell"/>
</dbReference>
<reference evidence="13 14" key="1">
    <citation type="journal article" date="2024" name="Proc. Natl. Acad. Sci. U.S.A.">
        <title>The genetic regulatory architecture and epigenomic basis for age-related changes in rattlesnake venom.</title>
        <authorList>
            <person name="Hogan M.P."/>
            <person name="Holding M.L."/>
            <person name="Nystrom G.S."/>
            <person name="Colston T.J."/>
            <person name="Bartlett D.A."/>
            <person name="Mason A.J."/>
            <person name="Ellsworth S.A."/>
            <person name="Rautsaw R.M."/>
            <person name="Lawrence K.C."/>
            <person name="Strickland J.L."/>
            <person name="He B."/>
            <person name="Fraser P."/>
            <person name="Margres M.J."/>
            <person name="Gilbert D.M."/>
            <person name="Gibbs H.L."/>
            <person name="Parkinson C.L."/>
            <person name="Rokyta D.R."/>
        </authorList>
    </citation>
    <scope>NUCLEOTIDE SEQUENCE [LARGE SCALE GENOMIC DNA]</scope>
    <source>
        <strain evidence="13">DRR0105</strain>
    </source>
</reference>
<keyword evidence="9" id="KW-0539">Nucleus</keyword>
<feature type="coiled-coil region" evidence="11">
    <location>
        <begin position="283"/>
        <end position="310"/>
    </location>
</feature>
<dbReference type="PANTHER" id="PTHR46822:SF1">
    <property type="entry name" value="COILED-COIL ALPHA-HELICAL ROD PROTEIN 1"/>
    <property type="match status" value="1"/>
</dbReference>
<evidence type="ECO:0000256" key="4">
    <source>
        <dbReference type="ARBA" id="ARBA00016468"/>
    </source>
</evidence>
<evidence type="ECO:0000256" key="12">
    <source>
        <dbReference type="SAM" id="MobiDB-lite"/>
    </source>
</evidence>
<feature type="compositionally biased region" description="Polar residues" evidence="12">
    <location>
        <begin position="984"/>
        <end position="993"/>
    </location>
</feature>
<keyword evidence="8 11" id="KW-0175">Coiled coil</keyword>
<accession>A0AAW1BVU9</accession>
<evidence type="ECO:0000256" key="9">
    <source>
        <dbReference type="ARBA" id="ARBA00023242"/>
    </source>
</evidence>
<evidence type="ECO:0000313" key="13">
    <source>
        <dbReference type="EMBL" id="KAK9405840.1"/>
    </source>
</evidence>
<evidence type="ECO:0000256" key="6">
    <source>
        <dbReference type="ARBA" id="ARBA00022490"/>
    </source>
</evidence>
<keyword evidence="14" id="KW-1185">Reference proteome</keyword>
<feature type="region of interest" description="Disordered" evidence="12">
    <location>
        <begin position="891"/>
        <end position="993"/>
    </location>
</feature>